<reference evidence="1" key="1">
    <citation type="journal article" date="2019" name="Sci. Rep.">
        <title>Draft genome of Tanacetum cinerariifolium, the natural source of mosquito coil.</title>
        <authorList>
            <person name="Yamashiro T."/>
            <person name="Shiraishi A."/>
            <person name="Satake H."/>
            <person name="Nakayama K."/>
        </authorList>
    </citation>
    <scope>NUCLEOTIDE SEQUENCE</scope>
</reference>
<sequence>PAVKGDSGEGGCHGVEMAWCGVGSGGGVTAEVVAVAWRVAAAEEWGRRWWVTRGGE</sequence>
<dbReference type="EMBL" id="BKCJ011024230">
    <property type="protein sequence ID" value="GFC69354.1"/>
    <property type="molecule type" value="Genomic_DNA"/>
</dbReference>
<gene>
    <name evidence="1" type="ORF">Tci_841324</name>
</gene>
<feature type="non-terminal residue" evidence="1">
    <location>
        <position position="1"/>
    </location>
</feature>
<organism evidence="1">
    <name type="scientific">Tanacetum cinerariifolium</name>
    <name type="common">Dalmatian daisy</name>
    <name type="synonym">Chrysanthemum cinerariifolium</name>
    <dbReference type="NCBI Taxonomy" id="118510"/>
    <lineage>
        <taxon>Eukaryota</taxon>
        <taxon>Viridiplantae</taxon>
        <taxon>Streptophyta</taxon>
        <taxon>Embryophyta</taxon>
        <taxon>Tracheophyta</taxon>
        <taxon>Spermatophyta</taxon>
        <taxon>Magnoliopsida</taxon>
        <taxon>eudicotyledons</taxon>
        <taxon>Gunneridae</taxon>
        <taxon>Pentapetalae</taxon>
        <taxon>asterids</taxon>
        <taxon>campanulids</taxon>
        <taxon>Asterales</taxon>
        <taxon>Asteraceae</taxon>
        <taxon>Asteroideae</taxon>
        <taxon>Anthemideae</taxon>
        <taxon>Anthemidinae</taxon>
        <taxon>Tanacetum</taxon>
    </lineage>
</organism>
<protein>
    <submittedName>
        <fullName evidence="1">Uncharacterized protein</fullName>
    </submittedName>
</protein>
<accession>A0A699QHC0</accession>
<evidence type="ECO:0000313" key="1">
    <source>
        <dbReference type="EMBL" id="GFC69354.1"/>
    </source>
</evidence>
<proteinExistence type="predicted"/>
<dbReference type="AlphaFoldDB" id="A0A699QHC0"/>
<name>A0A699QHC0_TANCI</name>
<comment type="caution">
    <text evidence="1">The sequence shown here is derived from an EMBL/GenBank/DDBJ whole genome shotgun (WGS) entry which is preliminary data.</text>
</comment>